<organism evidence="1 2">
    <name type="scientific">Patiria miniata</name>
    <name type="common">Bat star</name>
    <name type="synonym">Asterina miniata</name>
    <dbReference type="NCBI Taxonomy" id="46514"/>
    <lineage>
        <taxon>Eukaryota</taxon>
        <taxon>Metazoa</taxon>
        <taxon>Echinodermata</taxon>
        <taxon>Eleutherozoa</taxon>
        <taxon>Asterozoa</taxon>
        <taxon>Asteroidea</taxon>
        <taxon>Valvatacea</taxon>
        <taxon>Valvatida</taxon>
        <taxon>Asterinidae</taxon>
        <taxon>Patiria</taxon>
    </lineage>
</organism>
<evidence type="ECO:0000313" key="2">
    <source>
        <dbReference type="Proteomes" id="UP000887568"/>
    </source>
</evidence>
<dbReference type="OrthoDB" id="410542at2759"/>
<dbReference type="RefSeq" id="XP_038060241.1">
    <property type="nucleotide sequence ID" value="XM_038204313.1"/>
</dbReference>
<keyword evidence="2" id="KW-1185">Reference proteome</keyword>
<dbReference type="EnsemblMetazoa" id="XM_038204425.1">
    <property type="protein sequence ID" value="XP_038060353.1"/>
    <property type="gene ID" value="LOC119731285"/>
</dbReference>
<dbReference type="Gene3D" id="3.60.10.10">
    <property type="entry name" value="Endonuclease/exonuclease/phosphatase"/>
    <property type="match status" value="1"/>
</dbReference>
<reference evidence="1" key="1">
    <citation type="submission" date="2022-11" db="UniProtKB">
        <authorList>
            <consortium name="EnsemblMetazoa"/>
        </authorList>
    </citation>
    <scope>IDENTIFICATION</scope>
</reference>
<dbReference type="AlphaFoldDB" id="A0A914A9C2"/>
<evidence type="ECO:0008006" key="3">
    <source>
        <dbReference type="Google" id="ProtNLM"/>
    </source>
</evidence>
<dbReference type="SUPFAM" id="SSF56219">
    <property type="entry name" value="DNase I-like"/>
    <property type="match status" value="1"/>
</dbReference>
<name>A0A914A9C2_PATMI</name>
<dbReference type="RefSeq" id="XP_038060353.1">
    <property type="nucleotide sequence ID" value="XM_038204425.1"/>
</dbReference>
<dbReference type="InterPro" id="IPR036691">
    <property type="entry name" value="Endo/exonu/phosph_ase_sf"/>
</dbReference>
<dbReference type="GeneID" id="119731224"/>
<dbReference type="GeneID" id="119731285"/>
<protein>
    <recommendedName>
        <fullName evidence="3">Craniofacial development protein 2-like</fullName>
    </recommendedName>
</protein>
<accession>A0A914A9C2</accession>
<sequence length="137" mass="15669">MNVRTIREVSRAKELAEAMRKQRVAVCGVQEQRRVHKEDKKGGLDITMVDEYQLITASAWRNEAQVILASFSNPTLTIVVAYAPTLDAKSEEKDYFYNDLRHAVEAVPVHNFLCILGDFNARIGQEDATFTYYLEKK</sequence>
<dbReference type="EnsemblMetazoa" id="XM_038204313.1">
    <property type="protein sequence ID" value="XP_038060241.1"/>
    <property type="gene ID" value="LOC119731224"/>
</dbReference>
<dbReference type="Proteomes" id="UP000887568">
    <property type="component" value="Unplaced"/>
</dbReference>
<evidence type="ECO:0000313" key="1">
    <source>
        <dbReference type="EnsemblMetazoa" id="XP_038060353.1"/>
    </source>
</evidence>
<proteinExistence type="predicted"/>